<evidence type="ECO:0000313" key="3">
    <source>
        <dbReference type="Proteomes" id="UP000217790"/>
    </source>
</evidence>
<feature type="compositionally biased region" description="Polar residues" evidence="1">
    <location>
        <begin position="1"/>
        <end position="12"/>
    </location>
</feature>
<dbReference type="STRING" id="47427.A0A2H3ERK9"/>
<dbReference type="InParanoid" id="A0A2H3ERK9"/>
<dbReference type="OrthoDB" id="4334193at2759"/>
<name>A0A2H3ERK9_ARMGA</name>
<dbReference type="AlphaFoldDB" id="A0A2H3ERK9"/>
<evidence type="ECO:0000256" key="1">
    <source>
        <dbReference type="SAM" id="MobiDB-lite"/>
    </source>
</evidence>
<organism evidence="2 3">
    <name type="scientific">Armillaria gallica</name>
    <name type="common">Bulbous honey fungus</name>
    <name type="synonym">Armillaria bulbosa</name>
    <dbReference type="NCBI Taxonomy" id="47427"/>
    <lineage>
        <taxon>Eukaryota</taxon>
        <taxon>Fungi</taxon>
        <taxon>Dikarya</taxon>
        <taxon>Basidiomycota</taxon>
        <taxon>Agaricomycotina</taxon>
        <taxon>Agaricomycetes</taxon>
        <taxon>Agaricomycetidae</taxon>
        <taxon>Agaricales</taxon>
        <taxon>Marasmiineae</taxon>
        <taxon>Physalacriaceae</taxon>
        <taxon>Armillaria</taxon>
    </lineage>
</organism>
<dbReference type="Proteomes" id="UP000217790">
    <property type="component" value="Unassembled WGS sequence"/>
</dbReference>
<sequence length="163" mass="17893">QLLSDRSYQTNLRGPRWTGNDNQNTLTESVATSIRIAGLTVDTLNYTLNRWIQPIFALPSISYSPLLIRWDPRWWSLTLNLCNGTSIALPTTGYWPYSGNSGLEGVTAPMADGGTFGINPDQTADDSTLDFSQVQPQAPGTVLFFDNPSSTRNYLAPGYTLLG</sequence>
<dbReference type="EMBL" id="KZ293644">
    <property type="protein sequence ID" value="PBL03178.1"/>
    <property type="molecule type" value="Genomic_DNA"/>
</dbReference>
<keyword evidence="3" id="KW-1185">Reference proteome</keyword>
<protein>
    <submittedName>
        <fullName evidence="2">Uncharacterized protein</fullName>
    </submittedName>
</protein>
<accession>A0A2H3ERK9</accession>
<proteinExistence type="predicted"/>
<reference evidence="3" key="1">
    <citation type="journal article" date="2017" name="Nat. Ecol. Evol.">
        <title>Genome expansion and lineage-specific genetic innovations in the forest pathogenic fungi Armillaria.</title>
        <authorList>
            <person name="Sipos G."/>
            <person name="Prasanna A.N."/>
            <person name="Walter M.C."/>
            <person name="O'Connor E."/>
            <person name="Balint B."/>
            <person name="Krizsan K."/>
            <person name="Kiss B."/>
            <person name="Hess J."/>
            <person name="Varga T."/>
            <person name="Slot J."/>
            <person name="Riley R."/>
            <person name="Boka B."/>
            <person name="Rigling D."/>
            <person name="Barry K."/>
            <person name="Lee J."/>
            <person name="Mihaltcheva S."/>
            <person name="LaButti K."/>
            <person name="Lipzen A."/>
            <person name="Waldron R."/>
            <person name="Moloney N.M."/>
            <person name="Sperisen C."/>
            <person name="Kredics L."/>
            <person name="Vagvoelgyi C."/>
            <person name="Patrignani A."/>
            <person name="Fitzpatrick D."/>
            <person name="Nagy I."/>
            <person name="Doyle S."/>
            <person name="Anderson J.B."/>
            <person name="Grigoriev I.V."/>
            <person name="Gueldener U."/>
            <person name="Muensterkoetter M."/>
            <person name="Nagy L.G."/>
        </authorList>
    </citation>
    <scope>NUCLEOTIDE SEQUENCE [LARGE SCALE GENOMIC DNA]</scope>
    <source>
        <strain evidence="3">Ar21-2</strain>
    </source>
</reference>
<gene>
    <name evidence="2" type="ORF">ARMGADRAFT_910841</name>
</gene>
<feature type="non-terminal residue" evidence="2">
    <location>
        <position position="1"/>
    </location>
</feature>
<feature type="region of interest" description="Disordered" evidence="1">
    <location>
        <begin position="1"/>
        <end position="24"/>
    </location>
</feature>
<evidence type="ECO:0000313" key="2">
    <source>
        <dbReference type="EMBL" id="PBL03178.1"/>
    </source>
</evidence>